<dbReference type="PANTHER" id="PTHR43420:SF12">
    <property type="entry name" value="N-ACETYLTRANSFERASE DOMAIN-CONTAINING PROTEIN"/>
    <property type="match status" value="1"/>
</dbReference>
<accession>A0A2S6IX06</accession>
<evidence type="ECO:0000256" key="2">
    <source>
        <dbReference type="ARBA" id="ARBA00023315"/>
    </source>
</evidence>
<keyword evidence="1 4" id="KW-0808">Transferase</keyword>
<keyword evidence="5" id="KW-1185">Reference proteome</keyword>
<dbReference type="InterPro" id="IPR016181">
    <property type="entry name" value="Acyl_CoA_acyltransferase"/>
</dbReference>
<reference evidence="4 5" key="1">
    <citation type="submission" date="2018-02" db="EMBL/GenBank/DDBJ databases">
        <title>Genomic Encyclopedia of Archaeal and Bacterial Type Strains, Phase II (KMG-II): from individual species to whole genera.</title>
        <authorList>
            <person name="Goeker M."/>
        </authorList>
    </citation>
    <scope>NUCLEOTIDE SEQUENCE [LARGE SCALE GENOMIC DNA]</scope>
    <source>
        <strain evidence="4 5">DSM 22857</strain>
    </source>
</reference>
<sequence>MGTAGGARHEVREEELRPGARVVVRHLLNDGSASDALGELLAADAQTLVVATRRGTVRVARSAVLAAKAVPPPPQRPERPHRAVGVADLERVMAAHWRAAQEEPLGDWLLRAAGGFTSRANSCLALGSPGVDLPAALAGVRAFYAARGLPAVVAVPHEVDSPDAPHDGPAGELDAALAGAGWGLRTPTLVLTAATRRLPRPHPAPPGLALELSPTPDEGWLGAYRYRGTPLPAAGRALLESAQAQVFVSVRRGAEVVALARGSLSPGWVGLTAVEVSEEHRRRGLGRLLLAAVAGWGLERGAASTYLQVAQDNAAARALYASAGFTVHHGYRYRVAP</sequence>
<proteinExistence type="predicted"/>
<dbReference type="InterPro" id="IPR056935">
    <property type="entry name" value="Rv0428c-like_C"/>
</dbReference>
<dbReference type="Pfam" id="PF24553">
    <property type="entry name" value="Rv0428c_C"/>
    <property type="match status" value="1"/>
</dbReference>
<dbReference type="Pfam" id="PF24551">
    <property type="entry name" value="SH3_Rv0428c"/>
    <property type="match status" value="1"/>
</dbReference>
<gene>
    <name evidence="4" type="ORF">CLV92_101516</name>
</gene>
<dbReference type="Gene3D" id="3.40.630.30">
    <property type="match status" value="1"/>
</dbReference>
<dbReference type="InterPro" id="IPR056934">
    <property type="entry name" value="SH3_Rv0428c"/>
</dbReference>
<evidence type="ECO:0000256" key="1">
    <source>
        <dbReference type="ARBA" id="ARBA00022679"/>
    </source>
</evidence>
<dbReference type="PROSITE" id="PS51186">
    <property type="entry name" value="GNAT"/>
    <property type="match status" value="1"/>
</dbReference>
<keyword evidence="2" id="KW-0012">Acyltransferase</keyword>
<evidence type="ECO:0000313" key="5">
    <source>
        <dbReference type="Proteomes" id="UP000239485"/>
    </source>
</evidence>
<evidence type="ECO:0000259" key="3">
    <source>
        <dbReference type="PROSITE" id="PS51186"/>
    </source>
</evidence>
<name>A0A2S6IX06_9ACTN</name>
<dbReference type="SUPFAM" id="SSF55729">
    <property type="entry name" value="Acyl-CoA N-acyltransferases (Nat)"/>
    <property type="match status" value="1"/>
</dbReference>
<protein>
    <submittedName>
        <fullName evidence="4">Acetyltransferase (GNAT) family protein</fullName>
    </submittedName>
</protein>
<dbReference type="RefSeq" id="WP_211290788.1">
    <property type="nucleotide sequence ID" value="NZ_PTJD01000001.1"/>
</dbReference>
<dbReference type="InterPro" id="IPR000182">
    <property type="entry name" value="GNAT_dom"/>
</dbReference>
<evidence type="ECO:0000313" key="4">
    <source>
        <dbReference type="EMBL" id="PPK98815.1"/>
    </source>
</evidence>
<dbReference type="AlphaFoldDB" id="A0A2S6IX06"/>
<dbReference type="EMBL" id="PTJD01000001">
    <property type="protein sequence ID" value="PPK98815.1"/>
    <property type="molecule type" value="Genomic_DNA"/>
</dbReference>
<feature type="domain" description="N-acetyltransferase" evidence="3">
    <location>
        <begin position="210"/>
        <end position="337"/>
    </location>
</feature>
<dbReference type="InterPro" id="IPR050680">
    <property type="entry name" value="YpeA/RimI_acetyltransf"/>
</dbReference>
<dbReference type="PANTHER" id="PTHR43420">
    <property type="entry name" value="ACETYLTRANSFERASE"/>
    <property type="match status" value="1"/>
</dbReference>
<organism evidence="4 5">
    <name type="scientific">Kineococcus xinjiangensis</name>
    <dbReference type="NCBI Taxonomy" id="512762"/>
    <lineage>
        <taxon>Bacteria</taxon>
        <taxon>Bacillati</taxon>
        <taxon>Actinomycetota</taxon>
        <taxon>Actinomycetes</taxon>
        <taxon>Kineosporiales</taxon>
        <taxon>Kineosporiaceae</taxon>
        <taxon>Kineococcus</taxon>
    </lineage>
</organism>
<dbReference type="Proteomes" id="UP000239485">
    <property type="component" value="Unassembled WGS sequence"/>
</dbReference>
<comment type="caution">
    <text evidence="4">The sequence shown here is derived from an EMBL/GenBank/DDBJ whole genome shotgun (WGS) entry which is preliminary data.</text>
</comment>
<dbReference type="GO" id="GO:0016747">
    <property type="term" value="F:acyltransferase activity, transferring groups other than amino-acyl groups"/>
    <property type="evidence" value="ECO:0007669"/>
    <property type="project" value="InterPro"/>
</dbReference>